<gene>
    <name evidence="2" type="ORF">CLV72_109104</name>
</gene>
<proteinExistence type="predicted"/>
<organism evidence="2 3">
    <name type="scientific">Allonocardiopsis opalescens</name>
    <dbReference type="NCBI Taxonomy" id="1144618"/>
    <lineage>
        <taxon>Bacteria</taxon>
        <taxon>Bacillati</taxon>
        <taxon>Actinomycetota</taxon>
        <taxon>Actinomycetes</taxon>
        <taxon>Streptosporangiales</taxon>
        <taxon>Allonocardiopsis</taxon>
    </lineage>
</organism>
<dbReference type="EMBL" id="PVZC01000009">
    <property type="protein sequence ID" value="PRX95495.1"/>
    <property type="molecule type" value="Genomic_DNA"/>
</dbReference>
<name>A0A2T0PVC8_9ACTN</name>
<reference evidence="2 3" key="1">
    <citation type="submission" date="2018-03" db="EMBL/GenBank/DDBJ databases">
        <title>Genomic Encyclopedia of Archaeal and Bacterial Type Strains, Phase II (KMG-II): from individual species to whole genera.</title>
        <authorList>
            <person name="Goeker M."/>
        </authorList>
    </citation>
    <scope>NUCLEOTIDE SEQUENCE [LARGE SCALE GENOMIC DNA]</scope>
    <source>
        <strain evidence="2 3">DSM 45601</strain>
    </source>
</reference>
<evidence type="ECO:0008006" key="4">
    <source>
        <dbReference type="Google" id="ProtNLM"/>
    </source>
</evidence>
<comment type="caution">
    <text evidence="2">The sequence shown here is derived from an EMBL/GenBank/DDBJ whole genome shotgun (WGS) entry which is preliminary data.</text>
</comment>
<accession>A0A2T0PVC8</accession>
<protein>
    <recommendedName>
        <fullName evidence="4">TadE-like protein</fullName>
    </recommendedName>
</protein>
<feature type="signal peptide" evidence="1">
    <location>
        <begin position="1"/>
        <end position="23"/>
    </location>
</feature>
<sequence length="109" mass="11693">MVGYASMMLVFLTCFVMFFEAFAAFTAIERAENAARTGARVAARQGSLPAGEAAIGAALPGWLRAQSQYSLEDSGDGFIARVSFDVPLLWSNAPLDITIDREVEMPNVG</sequence>
<dbReference type="AlphaFoldDB" id="A0A2T0PVC8"/>
<keyword evidence="3" id="KW-1185">Reference proteome</keyword>
<evidence type="ECO:0000313" key="3">
    <source>
        <dbReference type="Proteomes" id="UP000237846"/>
    </source>
</evidence>
<dbReference type="RefSeq" id="WP_106251607.1">
    <property type="nucleotide sequence ID" value="NZ_PVZC01000009.1"/>
</dbReference>
<keyword evidence="1" id="KW-0732">Signal</keyword>
<dbReference type="OrthoDB" id="3430772at2"/>
<dbReference type="Proteomes" id="UP000237846">
    <property type="component" value="Unassembled WGS sequence"/>
</dbReference>
<evidence type="ECO:0000313" key="2">
    <source>
        <dbReference type="EMBL" id="PRX95495.1"/>
    </source>
</evidence>
<feature type="chain" id="PRO_5015480258" description="TadE-like protein" evidence="1">
    <location>
        <begin position="24"/>
        <end position="109"/>
    </location>
</feature>
<evidence type="ECO:0000256" key="1">
    <source>
        <dbReference type="SAM" id="SignalP"/>
    </source>
</evidence>